<proteinExistence type="predicted"/>
<reference evidence="2" key="1">
    <citation type="journal article" date="2024" name="IScience">
        <title>Strigolactones Initiate the Formation of Haustorium-like Structures in Castilleja.</title>
        <authorList>
            <person name="Buerger M."/>
            <person name="Peterson D."/>
            <person name="Chory J."/>
        </authorList>
    </citation>
    <scope>NUCLEOTIDE SEQUENCE [LARGE SCALE GENOMIC DNA]</scope>
</reference>
<keyword evidence="2" id="KW-1185">Reference proteome</keyword>
<dbReference type="Proteomes" id="UP001632038">
    <property type="component" value="Unassembled WGS sequence"/>
</dbReference>
<sequence length="113" mass="12038">MAYLGLDFRRDRRQSPQDLGQSVVVRGDKAVLGREAALDGDDNGGELGCDVVEEIVEDDALKSLMLYKASMAMGPVVVSNLLGGKPKAWGVESAKNAYAKLGGDDNAYSSFLL</sequence>
<evidence type="ECO:0000313" key="2">
    <source>
        <dbReference type="Proteomes" id="UP001632038"/>
    </source>
</evidence>
<accession>A0ABD3C2Z5</accession>
<name>A0ABD3C2Z5_9LAMI</name>
<protein>
    <submittedName>
        <fullName evidence="1">Uncharacterized protein</fullName>
    </submittedName>
</protein>
<comment type="caution">
    <text evidence="1">The sequence shown here is derived from an EMBL/GenBank/DDBJ whole genome shotgun (WGS) entry which is preliminary data.</text>
</comment>
<evidence type="ECO:0000313" key="1">
    <source>
        <dbReference type="EMBL" id="KAL3623761.1"/>
    </source>
</evidence>
<dbReference type="EMBL" id="JAVIJP010000054">
    <property type="protein sequence ID" value="KAL3623761.1"/>
    <property type="molecule type" value="Genomic_DNA"/>
</dbReference>
<organism evidence="1 2">
    <name type="scientific">Castilleja foliolosa</name>
    <dbReference type="NCBI Taxonomy" id="1961234"/>
    <lineage>
        <taxon>Eukaryota</taxon>
        <taxon>Viridiplantae</taxon>
        <taxon>Streptophyta</taxon>
        <taxon>Embryophyta</taxon>
        <taxon>Tracheophyta</taxon>
        <taxon>Spermatophyta</taxon>
        <taxon>Magnoliopsida</taxon>
        <taxon>eudicotyledons</taxon>
        <taxon>Gunneridae</taxon>
        <taxon>Pentapetalae</taxon>
        <taxon>asterids</taxon>
        <taxon>lamiids</taxon>
        <taxon>Lamiales</taxon>
        <taxon>Orobanchaceae</taxon>
        <taxon>Pedicularideae</taxon>
        <taxon>Castillejinae</taxon>
        <taxon>Castilleja</taxon>
    </lineage>
</organism>
<gene>
    <name evidence="1" type="ORF">CASFOL_032577</name>
</gene>
<dbReference type="AlphaFoldDB" id="A0ABD3C2Z5"/>